<dbReference type="Proteomes" id="UP000624279">
    <property type="component" value="Unassembled WGS sequence"/>
</dbReference>
<dbReference type="PANTHER" id="PTHR10655:SF17">
    <property type="entry name" value="LYSOPHOSPHOLIPASE-LIKE PROTEIN 1"/>
    <property type="match status" value="1"/>
</dbReference>
<evidence type="ECO:0000313" key="5">
    <source>
        <dbReference type="Proteomes" id="UP000624279"/>
    </source>
</evidence>
<evidence type="ECO:0000313" key="4">
    <source>
        <dbReference type="EMBL" id="MBC3872140.1"/>
    </source>
</evidence>
<sequence>MTTELLETVEIESGVNPSAAVIWMHGLGADANDFVPIVKELDLRNCPAIRFVFPNAPQIPVTLNGGYIMRAWYDIAAAGTDINKREDEAGLRLSQQQIEALIARENARGIPTDKIILAGFSQGCAMSLQTGLRHPQKLAGIMGLSGYVPLADKVAAERHTANQTTSIFLVHGTVDPVIPIQRAQQSRELLVSLGYPVEWHDYWMQHSVSPQEITDIGNWLRKVLA</sequence>
<evidence type="ECO:0000259" key="3">
    <source>
        <dbReference type="Pfam" id="PF02230"/>
    </source>
</evidence>
<keyword evidence="2" id="KW-0378">Hydrolase</keyword>
<dbReference type="Pfam" id="PF02230">
    <property type="entry name" value="Abhydrolase_2"/>
    <property type="match status" value="1"/>
</dbReference>
<comment type="similarity">
    <text evidence="1">Belongs to the AB hydrolase superfamily. AB hydrolase 2 family.</text>
</comment>
<dbReference type="EMBL" id="JACOGA010000001">
    <property type="protein sequence ID" value="MBC3872140.1"/>
    <property type="molecule type" value="Genomic_DNA"/>
</dbReference>
<dbReference type="InterPro" id="IPR050565">
    <property type="entry name" value="LYPA1-2/EST-like"/>
</dbReference>
<protein>
    <submittedName>
        <fullName evidence="4">Carboxylesterase</fullName>
    </submittedName>
</protein>
<organism evidence="4 5">
    <name type="scientific">Undibacterium flavidum</name>
    <dbReference type="NCBI Taxonomy" id="2762297"/>
    <lineage>
        <taxon>Bacteria</taxon>
        <taxon>Pseudomonadati</taxon>
        <taxon>Pseudomonadota</taxon>
        <taxon>Betaproteobacteria</taxon>
        <taxon>Burkholderiales</taxon>
        <taxon>Oxalobacteraceae</taxon>
        <taxon>Undibacterium</taxon>
    </lineage>
</organism>
<gene>
    <name evidence="4" type="ORF">H8K55_00955</name>
</gene>
<reference evidence="4 5" key="1">
    <citation type="submission" date="2020-08" db="EMBL/GenBank/DDBJ databases">
        <title>Novel species isolated from subtropical streams in China.</title>
        <authorList>
            <person name="Lu H."/>
        </authorList>
    </citation>
    <scope>NUCLEOTIDE SEQUENCE [LARGE SCALE GENOMIC DNA]</scope>
    <source>
        <strain evidence="4 5">LX15W</strain>
    </source>
</reference>
<dbReference type="InterPro" id="IPR003140">
    <property type="entry name" value="PLipase/COase/thioEstase"/>
</dbReference>
<dbReference type="Gene3D" id="3.40.50.1820">
    <property type="entry name" value="alpha/beta hydrolase"/>
    <property type="match status" value="1"/>
</dbReference>
<evidence type="ECO:0000256" key="1">
    <source>
        <dbReference type="ARBA" id="ARBA00006499"/>
    </source>
</evidence>
<accession>A0ABR6Y689</accession>
<dbReference type="SUPFAM" id="SSF53474">
    <property type="entry name" value="alpha/beta-Hydrolases"/>
    <property type="match status" value="1"/>
</dbReference>
<feature type="domain" description="Phospholipase/carboxylesterase/thioesterase" evidence="3">
    <location>
        <begin position="11"/>
        <end position="223"/>
    </location>
</feature>
<dbReference type="RefSeq" id="WP_186940150.1">
    <property type="nucleotide sequence ID" value="NZ_JACOGA010000001.1"/>
</dbReference>
<proteinExistence type="inferred from homology"/>
<name>A0ABR6Y689_9BURK</name>
<dbReference type="PANTHER" id="PTHR10655">
    <property type="entry name" value="LYSOPHOSPHOLIPASE-RELATED"/>
    <property type="match status" value="1"/>
</dbReference>
<dbReference type="InterPro" id="IPR029058">
    <property type="entry name" value="AB_hydrolase_fold"/>
</dbReference>
<keyword evidence="5" id="KW-1185">Reference proteome</keyword>
<evidence type="ECO:0000256" key="2">
    <source>
        <dbReference type="ARBA" id="ARBA00022801"/>
    </source>
</evidence>
<comment type="caution">
    <text evidence="4">The sequence shown here is derived from an EMBL/GenBank/DDBJ whole genome shotgun (WGS) entry which is preliminary data.</text>
</comment>